<keyword evidence="2" id="KW-1277">Toxin-antitoxin system</keyword>
<evidence type="ECO:0000256" key="2">
    <source>
        <dbReference type="ARBA" id="ARBA00022649"/>
    </source>
</evidence>
<evidence type="ECO:0000313" key="4">
    <source>
        <dbReference type="Proteomes" id="UP000422744"/>
    </source>
</evidence>
<gene>
    <name evidence="3" type="ORF">E0495_03405</name>
</gene>
<proteinExistence type="inferred from homology"/>
<evidence type="ECO:0000256" key="1">
    <source>
        <dbReference type="ARBA" id="ARBA00006226"/>
    </source>
</evidence>
<dbReference type="Proteomes" id="UP000422744">
    <property type="component" value="Chromosome"/>
</dbReference>
<dbReference type="EMBL" id="CP037426">
    <property type="protein sequence ID" value="QGT16942.1"/>
    <property type="molecule type" value="Genomic_DNA"/>
</dbReference>
<dbReference type="Pfam" id="PF05016">
    <property type="entry name" value="ParE_toxin"/>
    <property type="match status" value="1"/>
</dbReference>
<dbReference type="SUPFAM" id="SSF143011">
    <property type="entry name" value="RelE-like"/>
    <property type="match status" value="1"/>
</dbReference>
<dbReference type="PANTHER" id="PTHR35601:SF1">
    <property type="entry name" value="TOXIN RELE"/>
    <property type="match status" value="1"/>
</dbReference>
<dbReference type="PANTHER" id="PTHR35601">
    <property type="entry name" value="TOXIN RELE"/>
    <property type="match status" value="1"/>
</dbReference>
<dbReference type="InterPro" id="IPR035093">
    <property type="entry name" value="RelE/ParE_toxin_dom_sf"/>
</dbReference>
<evidence type="ECO:0000313" key="3">
    <source>
        <dbReference type="EMBL" id="QGT16942.1"/>
    </source>
</evidence>
<reference evidence="3 4" key="1">
    <citation type="submission" date="2019-03" db="EMBL/GenBank/DDBJ databases">
        <title>Wolbachia endosymbiont of Haematobia irritans wIrr.</title>
        <authorList>
            <person name="Parry R.H."/>
            <person name="Asgari S."/>
        </authorList>
    </citation>
    <scope>NUCLEOTIDE SEQUENCE [LARGE SCALE GENOMIC DNA]</scope>
    <source>
        <strain evidence="4">wIrr</strain>
    </source>
</reference>
<dbReference type="AlphaFoldDB" id="A0A6I6CRP7"/>
<organism evidence="3 4">
    <name type="scientific">Wolbachia pipientis</name>
    <dbReference type="NCBI Taxonomy" id="955"/>
    <lineage>
        <taxon>Bacteria</taxon>
        <taxon>Pseudomonadati</taxon>
        <taxon>Pseudomonadota</taxon>
        <taxon>Alphaproteobacteria</taxon>
        <taxon>Rickettsiales</taxon>
        <taxon>Anaplasmataceae</taxon>
        <taxon>Wolbachieae</taxon>
        <taxon>Wolbachia</taxon>
    </lineage>
</organism>
<accession>A0A6I6CRP7</accession>
<name>A0A6I6CRP7_WOLPI</name>
<comment type="similarity">
    <text evidence="1">Belongs to the RelE toxin family.</text>
</comment>
<dbReference type="Gene3D" id="3.30.2310.20">
    <property type="entry name" value="RelE-like"/>
    <property type="match status" value="1"/>
</dbReference>
<dbReference type="InterPro" id="IPR007712">
    <property type="entry name" value="RelE/ParE_toxin"/>
</dbReference>
<sequence>MEYNIIFIESVLEKDLPALPKTIRLKIINAINKRLTVDPINLGEPLYYRFKGQRRLRVGDYRVIYSVNIIKYEVVITEIGHRKDIYK</sequence>
<protein>
    <submittedName>
        <fullName evidence="3">Type II toxin-antitoxin system RelE/ParE family toxin</fullName>
    </submittedName>
</protein>